<dbReference type="Proteomes" id="UP001050808">
    <property type="component" value="Unassembled WGS sequence"/>
</dbReference>
<organism evidence="1 2">
    <name type="scientific">Streptomyces violascens</name>
    <dbReference type="NCBI Taxonomy" id="67381"/>
    <lineage>
        <taxon>Bacteria</taxon>
        <taxon>Bacillati</taxon>
        <taxon>Actinomycetota</taxon>
        <taxon>Actinomycetes</taxon>
        <taxon>Kitasatosporales</taxon>
        <taxon>Streptomycetaceae</taxon>
        <taxon>Streptomyces</taxon>
    </lineage>
</organism>
<dbReference type="EMBL" id="BNDY01000017">
    <property type="protein sequence ID" value="GHI40010.1"/>
    <property type="molecule type" value="Genomic_DNA"/>
</dbReference>
<evidence type="ECO:0000313" key="1">
    <source>
        <dbReference type="EMBL" id="GHI40010.1"/>
    </source>
</evidence>
<protein>
    <submittedName>
        <fullName evidence="1">Uncharacterized protein</fullName>
    </submittedName>
</protein>
<accession>A0ABQ3QRV1</accession>
<keyword evidence="2" id="KW-1185">Reference proteome</keyword>
<reference evidence="1" key="1">
    <citation type="submission" date="2024-05" db="EMBL/GenBank/DDBJ databases">
        <title>Whole genome shotgun sequence of Streptomyces violascens NBRC 12920.</title>
        <authorList>
            <person name="Komaki H."/>
            <person name="Tamura T."/>
        </authorList>
    </citation>
    <scope>NUCLEOTIDE SEQUENCE</scope>
    <source>
        <strain evidence="1">NBRC 12920</strain>
    </source>
</reference>
<name>A0ABQ3QRV1_9ACTN</name>
<dbReference type="RefSeq" id="WP_189960814.1">
    <property type="nucleotide sequence ID" value="NZ_BMUA01000001.1"/>
</dbReference>
<sequence>MHSPSIHFLKPVDRVRIEDSPAEWEFCAVGAAPGDGPEGSRYLLSVAG</sequence>
<evidence type="ECO:0000313" key="2">
    <source>
        <dbReference type="Proteomes" id="UP001050808"/>
    </source>
</evidence>
<proteinExistence type="predicted"/>
<comment type="caution">
    <text evidence="1">The sequence shown here is derived from an EMBL/GenBank/DDBJ whole genome shotgun (WGS) entry which is preliminary data.</text>
</comment>
<gene>
    <name evidence="1" type="ORF">Sviol_44180</name>
</gene>